<keyword evidence="7" id="KW-1185">Reference proteome</keyword>
<dbReference type="Pfam" id="PF00126">
    <property type="entry name" value="HTH_1"/>
    <property type="match status" value="1"/>
</dbReference>
<keyword evidence="4" id="KW-0804">Transcription</keyword>
<dbReference type="GO" id="GO:0003677">
    <property type="term" value="F:DNA binding"/>
    <property type="evidence" value="ECO:0007669"/>
    <property type="project" value="UniProtKB-KW"/>
</dbReference>
<dbReference type="EMBL" id="JACHVB010000023">
    <property type="protein sequence ID" value="MBC2594464.1"/>
    <property type="molecule type" value="Genomic_DNA"/>
</dbReference>
<dbReference type="CDD" id="cd08438">
    <property type="entry name" value="PBP2_CidR"/>
    <property type="match status" value="1"/>
</dbReference>
<dbReference type="GO" id="GO:0003700">
    <property type="term" value="F:DNA-binding transcription factor activity"/>
    <property type="evidence" value="ECO:0007669"/>
    <property type="project" value="InterPro"/>
</dbReference>
<evidence type="ECO:0000259" key="5">
    <source>
        <dbReference type="PROSITE" id="PS50931"/>
    </source>
</evidence>
<dbReference type="InterPro" id="IPR036390">
    <property type="entry name" value="WH_DNA-bd_sf"/>
</dbReference>
<evidence type="ECO:0000256" key="4">
    <source>
        <dbReference type="ARBA" id="ARBA00023163"/>
    </source>
</evidence>
<reference evidence="6 7" key="1">
    <citation type="submission" date="2020-07" db="EMBL/GenBank/DDBJ databases">
        <authorList>
            <person name="Feng X."/>
        </authorList>
    </citation>
    <scope>NUCLEOTIDE SEQUENCE [LARGE SCALE GENOMIC DNA]</scope>
    <source>
        <strain evidence="6 7">JCM31066</strain>
    </source>
</reference>
<keyword evidence="2" id="KW-0805">Transcription regulation</keyword>
<dbReference type="InterPro" id="IPR050950">
    <property type="entry name" value="HTH-type_LysR_regulators"/>
</dbReference>
<dbReference type="SUPFAM" id="SSF53850">
    <property type="entry name" value="Periplasmic binding protein-like II"/>
    <property type="match status" value="1"/>
</dbReference>
<dbReference type="SUPFAM" id="SSF46785">
    <property type="entry name" value="Winged helix' DNA-binding domain"/>
    <property type="match status" value="1"/>
</dbReference>
<dbReference type="PANTHER" id="PTHR30419:SF8">
    <property type="entry name" value="NITROGEN ASSIMILATION TRANSCRIPTIONAL ACTIVATOR-RELATED"/>
    <property type="match status" value="1"/>
</dbReference>
<dbReference type="AlphaFoldDB" id="A0A842HFZ9"/>
<dbReference type="Proteomes" id="UP000546464">
    <property type="component" value="Unassembled WGS sequence"/>
</dbReference>
<protein>
    <submittedName>
        <fullName evidence="6">LysR family transcriptional regulator</fullName>
    </submittedName>
</protein>
<comment type="caution">
    <text evidence="6">The sequence shown here is derived from an EMBL/GenBank/DDBJ whole genome shotgun (WGS) entry which is preliminary data.</text>
</comment>
<proteinExistence type="inferred from homology"/>
<dbReference type="InterPro" id="IPR005119">
    <property type="entry name" value="LysR_subst-bd"/>
</dbReference>
<keyword evidence="3" id="KW-0238">DNA-binding</keyword>
<feature type="domain" description="HTH lysR-type" evidence="5">
    <location>
        <begin position="1"/>
        <end position="58"/>
    </location>
</feature>
<evidence type="ECO:0000256" key="2">
    <source>
        <dbReference type="ARBA" id="ARBA00023015"/>
    </source>
</evidence>
<sequence>MELRHLECLVEVVRQGGFSAAARTLGMTQPTVSKAVGQLEHECGARLLDRLKEGVRVTDAGACVLRRAKMMLTERDHLNDELAELRGLESGRLRLGLPVLGSSILFAPQVAEYRRRYPGIDIELREHGSRHLEEQVRSGEIEMGATLYPVPQDFEWQQVIDEPLVALLPAGHALAGRRTVKFKELTASPFILFESGFVLNAVLARACRQRGVELEVAARGAHADFIIALVSAGLGVSVLPRLIIETRNNIGVSTPLIEDKDIRWRLGLIWRRSLSLSPAAEKWLALVREKQSPARSGRSGRNG</sequence>
<dbReference type="PANTHER" id="PTHR30419">
    <property type="entry name" value="HTH-TYPE TRANSCRIPTIONAL REGULATOR YBHD"/>
    <property type="match status" value="1"/>
</dbReference>
<gene>
    <name evidence="6" type="ORF">H5P28_09360</name>
</gene>
<accession>A0A842HFZ9</accession>
<evidence type="ECO:0000313" key="7">
    <source>
        <dbReference type="Proteomes" id="UP000546464"/>
    </source>
</evidence>
<evidence type="ECO:0000256" key="1">
    <source>
        <dbReference type="ARBA" id="ARBA00009437"/>
    </source>
</evidence>
<evidence type="ECO:0000313" key="6">
    <source>
        <dbReference type="EMBL" id="MBC2594464.1"/>
    </source>
</evidence>
<name>A0A842HFZ9_9BACT</name>
<dbReference type="PRINTS" id="PR00039">
    <property type="entry name" value="HTHLYSR"/>
</dbReference>
<dbReference type="Gene3D" id="3.40.190.290">
    <property type="match status" value="1"/>
</dbReference>
<dbReference type="InterPro" id="IPR000847">
    <property type="entry name" value="LysR_HTH_N"/>
</dbReference>
<dbReference type="PROSITE" id="PS50931">
    <property type="entry name" value="HTH_LYSR"/>
    <property type="match status" value="1"/>
</dbReference>
<dbReference type="InterPro" id="IPR036388">
    <property type="entry name" value="WH-like_DNA-bd_sf"/>
</dbReference>
<dbReference type="FunFam" id="1.10.10.10:FF:000001">
    <property type="entry name" value="LysR family transcriptional regulator"/>
    <property type="match status" value="1"/>
</dbReference>
<dbReference type="Pfam" id="PF03466">
    <property type="entry name" value="LysR_substrate"/>
    <property type="match status" value="1"/>
</dbReference>
<dbReference type="GO" id="GO:0005829">
    <property type="term" value="C:cytosol"/>
    <property type="evidence" value="ECO:0007669"/>
    <property type="project" value="TreeGrafter"/>
</dbReference>
<evidence type="ECO:0000256" key="3">
    <source>
        <dbReference type="ARBA" id="ARBA00023125"/>
    </source>
</evidence>
<comment type="similarity">
    <text evidence="1">Belongs to the LysR transcriptional regulatory family.</text>
</comment>
<dbReference type="Gene3D" id="1.10.10.10">
    <property type="entry name" value="Winged helix-like DNA-binding domain superfamily/Winged helix DNA-binding domain"/>
    <property type="match status" value="1"/>
</dbReference>
<organism evidence="6 7">
    <name type="scientific">Ruficoccus amylovorans</name>
    <dbReference type="NCBI Taxonomy" id="1804625"/>
    <lineage>
        <taxon>Bacteria</taxon>
        <taxon>Pseudomonadati</taxon>
        <taxon>Verrucomicrobiota</taxon>
        <taxon>Opitutia</taxon>
        <taxon>Puniceicoccales</taxon>
        <taxon>Cerasicoccaceae</taxon>
        <taxon>Ruficoccus</taxon>
    </lineage>
</organism>
<dbReference type="RefSeq" id="WP_185675448.1">
    <property type="nucleotide sequence ID" value="NZ_JACHVB010000023.1"/>
</dbReference>